<sequence>MKTATKWLVSIILALSKPGYSNNDSVCFYMEDDYQGESTCLHSGQEIDLYLEYKKSFHSAYPSPFIDNDSIRSIKIPSGMMAKIYKNDNFNPIFFQ</sequence>
<reference evidence="1" key="1">
    <citation type="submission" date="2008-12" db="EMBL/GenBank/DDBJ databases">
        <title>Annotation of the Yersinia bercovieri ATCC 43970 genome.</title>
        <authorList>
            <person name="Read T.D."/>
            <person name="Akmal A."/>
            <person name="Bishop-Lilly K."/>
            <person name="Chen P.E."/>
            <person name="Cook C."/>
            <person name="Kiley M.P."/>
            <person name="Lentz S."/>
            <person name="Mateczun A."/>
            <person name="Nagarajan N."/>
            <person name="Nolan N."/>
            <person name="Osborne B.I."/>
            <person name="Pop M."/>
            <person name="Sozhamannan S."/>
            <person name="Stewart A.C."/>
            <person name="Sulakvelidze A."/>
            <person name="Thomason B."/>
            <person name="Willner K."/>
            <person name="Zwick M.E."/>
        </authorList>
    </citation>
    <scope>NUCLEOTIDE SEQUENCE [LARGE SCALE GENOMIC DNA]</scope>
    <source>
        <strain evidence="1">ATCC 43970</strain>
    </source>
</reference>
<name>A0ABP2EAX1_YERBE</name>
<proteinExistence type="predicted"/>
<dbReference type="SUPFAM" id="SSF49695">
    <property type="entry name" value="gamma-Crystallin-like"/>
    <property type="match status" value="1"/>
</dbReference>
<keyword evidence="2" id="KW-1185">Reference proteome</keyword>
<dbReference type="InterPro" id="IPR011024">
    <property type="entry name" value="G_crystallin-like"/>
</dbReference>
<protein>
    <submittedName>
        <fullName evidence="1">GCN5-related N-acetyltransferase</fullName>
    </submittedName>
</protein>
<dbReference type="Proteomes" id="UP000010319">
    <property type="component" value="Unassembled WGS sequence"/>
</dbReference>
<accession>A0ABP2EAX1</accession>
<comment type="caution">
    <text evidence="1">The sequence shown here is derived from an EMBL/GenBank/DDBJ whole genome shotgun (WGS) entry which is preliminary data.</text>
</comment>
<evidence type="ECO:0000313" key="1">
    <source>
        <dbReference type="EMBL" id="EEQ08335.1"/>
    </source>
</evidence>
<dbReference type="EMBL" id="AALC02000002">
    <property type="protein sequence ID" value="EEQ08335.1"/>
    <property type="molecule type" value="Genomic_DNA"/>
</dbReference>
<evidence type="ECO:0000313" key="2">
    <source>
        <dbReference type="Proteomes" id="UP000010319"/>
    </source>
</evidence>
<dbReference type="Gene3D" id="2.60.20.10">
    <property type="entry name" value="Crystallins"/>
    <property type="match status" value="1"/>
</dbReference>
<dbReference type="RefSeq" id="WP_005270643.1">
    <property type="nucleotide sequence ID" value="NZ_AALC02000002.1"/>
</dbReference>
<organism evidence="1 2">
    <name type="scientific">Yersinia bercovieri ATCC 43970</name>
    <dbReference type="NCBI Taxonomy" id="349968"/>
    <lineage>
        <taxon>Bacteria</taxon>
        <taxon>Pseudomonadati</taxon>
        <taxon>Pseudomonadota</taxon>
        <taxon>Gammaproteobacteria</taxon>
        <taxon>Enterobacterales</taxon>
        <taxon>Yersiniaceae</taxon>
        <taxon>Yersinia</taxon>
    </lineage>
</organism>
<gene>
    <name evidence="1" type="ORF">yberc0001_9800</name>
</gene>